<dbReference type="SUPFAM" id="SSF54160">
    <property type="entry name" value="Chromo domain-like"/>
    <property type="match status" value="1"/>
</dbReference>
<sequence length="111" mass="12935">MANTPTRRVRVVRGKEIEEWKVKWTGYSKAHDQWRTRDKLEHGGPLQQLREFEAARISMEAQVREEAASSGEQRQRRVNHLGTTLAHLIADPCDKLHYLDSLEDDSSLPWE</sequence>
<accession>A0AAE0FKI5</accession>
<dbReference type="Gene3D" id="2.40.50.40">
    <property type="match status" value="1"/>
</dbReference>
<comment type="caution">
    <text evidence="2">The sequence shown here is derived from an EMBL/GenBank/DDBJ whole genome shotgun (WGS) entry which is preliminary data.</text>
</comment>
<dbReference type="PROSITE" id="PS50013">
    <property type="entry name" value="CHROMO_2"/>
    <property type="match status" value="1"/>
</dbReference>
<evidence type="ECO:0000259" key="1">
    <source>
        <dbReference type="PROSITE" id="PS50013"/>
    </source>
</evidence>
<dbReference type="InterPro" id="IPR000953">
    <property type="entry name" value="Chromo/chromo_shadow_dom"/>
</dbReference>
<evidence type="ECO:0000313" key="3">
    <source>
        <dbReference type="Proteomes" id="UP001190700"/>
    </source>
</evidence>
<protein>
    <recommendedName>
        <fullName evidence="1">Chromo domain-containing protein</fullName>
    </recommendedName>
</protein>
<reference evidence="2 3" key="1">
    <citation type="journal article" date="2015" name="Genome Biol. Evol.">
        <title>Comparative Genomics of a Bacterivorous Green Alga Reveals Evolutionary Causalities and Consequences of Phago-Mixotrophic Mode of Nutrition.</title>
        <authorList>
            <person name="Burns J.A."/>
            <person name="Paasch A."/>
            <person name="Narechania A."/>
            <person name="Kim E."/>
        </authorList>
    </citation>
    <scope>NUCLEOTIDE SEQUENCE [LARGE SCALE GENOMIC DNA]</scope>
    <source>
        <strain evidence="2 3">PLY_AMNH</strain>
    </source>
</reference>
<dbReference type="Proteomes" id="UP001190700">
    <property type="component" value="Unassembled WGS sequence"/>
</dbReference>
<dbReference type="AlphaFoldDB" id="A0AAE0FKI5"/>
<organism evidence="2 3">
    <name type="scientific">Cymbomonas tetramitiformis</name>
    <dbReference type="NCBI Taxonomy" id="36881"/>
    <lineage>
        <taxon>Eukaryota</taxon>
        <taxon>Viridiplantae</taxon>
        <taxon>Chlorophyta</taxon>
        <taxon>Pyramimonadophyceae</taxon>
        <taxon>Pyramimonadales</taxon>
        <taxon>Pyramimonadaceae</taxon>
        <taxon>Cymbomonas</taxon>
    </lineage>
</organism>
<gene>
    <name evidence="2" type="ORF">CYMTET_29702</name>
</gene>
<dbReference type="EMBL" id="LGRX02016935">
    <property type="protein sequence ID" value="KAK3261389.1"/>
    <property type="molecule type" value="Genomic_DNA"/>
</dbReference>
<dbReference type="InterPro" id="IPR016197">
    <property type="entry name" value="Chromo-like_dom_sf"/>
</dbReference>
<feature type="domain" description="Chromo" evidence="1">
    <location>
        <begin position="1"/>
        <end position="64"/>
    </location>
</feature>
<name>A0AAE0FKI5_9CHLO</name>
<keyword evidence="3" id="KW-1185">Reference proteome</keyword>
<evidence type="ECO:0000313" key="2">
    <source>
        <dbReference type="EMBL" id="KAK3261389.1"/>
    </source>
</evidence>
<proteinExistence type="predicted"/>